<dbReference type="Proteomes" id="UP000708208">
    <property type="component" value="Unassembled WGS sequence"/>
</dbReference>
<protein>
    <submittedName>
        <fullName evidence="1">Uncharacterized protein</fullName>
    </submittedName>
</protein>
<dbReference type="EMBL" id="CAJVCH010419287">
    <property type="protein sequence ID" value="CAG7818385.1"/>
    <property type="molecule type" value="Genomic_DNA"/>
</dbReference>
<keyword evidence="2" id="KW-1185">Reference proteome</keyword>
<dbReference type="AlphaFoldDB" id="A0A8J2KNN6"/>
<organism evidence="1 2">
    <name type="scientific">Allacma fusca</name>
    <dbReference type="NCBI Taxonomy" id="39272"/>
    <lineage>
        <taxon>Eukaryota</taxon>
        <taxon>Metazoa</taxon>
        <taxon>Ecdysozoa</taxon>
        <taxon>Arthropoda</taxon>
        <taxon>Hexapoda</taxon>
        <taxon>Collembola</taxon>
        <taxon>Symphypleona</taxon>
        <taxon>Sminthuridae</taxon>
        <taxon>Allacma</taxon>
    </lineage>
</organism>
<sequence>MKILLAPMFPNLKYLAEKLSTIFNVMEVPTLAFGSKNRLLFLWYVFRNQDLKSILSQALPQPTGKSVWVEGYLLPREDVPVIHPDKYILTPSIRRNLKDIGH</sequence>
<proteinExistence type="predicted"/>
<reference evidence="1" key="1">
    <citation type="submission" date="2021-06" db="EMBL/GenBank/DDBJ databases">
        <authorList>
            <person name="Hodson N. C."/>
            <person name="Mongue J. A."/>
            <person name="Jaron S. K."/>
        </authorList>
    </citation>
    <scope>NUCLEOTIDE SEQUENCE</scope>
</reference>
<evidence type="ECO:0000313" key="2">
    <source>
        <dbReference type="Proteomes" id="UP000708208"/>
    </source>
</evidence>
<accession>A0A8J2KNN6</accession>
<dbReference type="OrthoDB" id="422220at2759"/>
<name>A0A8J2KNN6_9HEXA</name>
<gene>
    <name evidence="1" type="ORF">AFUS01_LOCUS28891</name>
</gene>
<evidence type="ECO:0000313" key="1">
    <source>
        <dbReference type="EMBL" id="CAG7818385.1"/>
    </source>
</evidence>
<comment type="caution">
    <text evidence="1">The sequence shown here is derived from an EMBL/GenBank/DDBJ whole genome shotgun (WGS) entry which is preliminary data.</text>
</comment>